<dbReference type="InterPro" id="IPR003615">
    <property type="entry name" value="HNH_nuc"/>
</dbReference>
<protein>
    <submittedName>
        <fullName evidence="1">TIGR02646 family protein</fullName>
    </submittedName>
</protein>
<dbReference type="KEGG" id="tum:CBW65_01505"/>
<dbReference type="RefSeq" id="WP_087455266.1">
    <property type="nucleotide sequence ID" value="NZ_CP021434.1"/>
</dbReference>
<reference evidence="2" key="1">
    <citation type="submission" date="2017-05" db="EMBL/GenBank/DDBJ databases">
        <authorList>
            <person name="Sung H."/>
        </authorList>
    </citation>
    <scope>NUCLEOTIDE SEQUENCE [LARGE SCALE GENOMIC DNA]</scope>
    <source>
        <strain evidence="2">AR23208</strain>
    </source>
</reference>
<dbReference type="CDD" id="cd00085">
    <property type="entry name" value="HNHc"/>
    <property type="match status" value="1"/>
</dbReference>
<dbReference type="AlphaFoldDB" id="A0A1Y0IIH9"/>
<dbReference type="NCBIfam" id="TIGR02646">
    <property type="entry name" value="retron system putative HNH endonuclease"/>
    <property type="match status" value="1"/>
</dbReference>
<evidence type="ECO:0000313" key="2">
    <source>
        <dbReference type="Proteomes" id="UP000195437"/>
    </source>
</evidence>
<dbReference type="Proteomes" id="UP000195437">
    <property type="component" value="Chromosome"/>
</dbReference>
<evidence type="ECO:0000313" key="1">
    <source>
        <dbReference type="EMBL" id="ARU59879.1"/>
    </source>
</evidence>
<accession>A0A1Y0IIH9</accession>
<dbReference type="EMBL" id="CP021434">
    <property type="protein sequence ID" value="ARU59879.1"/>
    <property type="molecule type" value="Genomic_DNA"/>
</dbReference>
<keyword evidence="2" id="KW-1185">Reference proteome</keyword>
<dbReference type="Gene3D" id="1.10.30.50">
    <property type="match status" value="1"/>
</dbReference>
<organism evidence="1 2">
    <name type="scientific">Tumebacillus avium</name>
    <dbReference type="NCBI Taxonomy" id="1903704"/>
    <lineage>
        <taxon>Bacteria</taxon>
        <taxon>Bacillati</taxon>
        <taxon>Bacillota</taxon>
        <taxon>Bacilli</taxon>
        <taxon>Bacillales</taxon>
        <taxon>Alicyclobacillaceae</taxon>
        <taxon>Tumebacillus</taxon>
    </lineage>
</organism>
<name>A0A1Y0IIH9_9BACL</name>
<gene>
    <name evidence="1" type="ORF">CBW65_01505</name>
</gene>
<dbReference type="InterPro" id="IPR013467">
    <property type="entry name" value="HNH78-like"/>
</dbReference>
<sequence length="230" mass="26672">MRYITKRPQPEWYRDFRRGKTNLNWDSFTRSHQAEKDRLKQELLEEQHYLCGYCGAEVSMRNSHIEHVIPRSLLASRNFQNITPLSYPNLLVSCQARRHPEGDDTCGHAKGNWYDPNLFVVPHATDCETYFAYTHAGEMIPASSDTFSPEYRKAATTLEKLHLDTYALNTARKEMISVALGDDLETPLTIEELELLHHEYQRPDDQGRLKPYCFAVLRVLESELALLQNA</sequence>
<proteinExistence type="predicted"/>